<sequence length="183" mass="20161">MKITNKWLIKRKACEGAIEWFNEVIGKPIEHEKLSRILLGEKKYAWANWLVVHVMRNKNQRVRYAIYAASLVLKYYEDCYPDDDRPRKAIQAAKKYLKNKNIWSARSAAASAESAWSAASAESAASAAWSAASAAWSAAARSAAASVAASVASAAWSAAARSAECYAETLTKIINYGLRIIKE</sequence>
<dbReference type="EMBL" id="MT141571">
    <property type="protein sequence ID" value="QJA67430.1"/>
    <property type="molecule type" value="Genomic_DNA"/>
</dbReference>
<name>A0A6H1ZGZ0_9ZZZZ</name>
<dbReference type="EMBL" id="MT142526">
    <property type="protein sequence ID" value="QJA84245.1"/>
    <property type="molecule type" value="Genomic_DNA"/>
</dbReference>
<reference evidence="1" key="1">
    <citation type="submission" date="2020-03" db="EMBL/GenBank/DDBJ databases">
        <title>The deep terrestrial virosphere.</title>
        <authorList>
            <person name="Holmfeldt K."/>
            <person name="Nilsson E."/>
            <person name="Simone D."/>
            <person name="Lopez-Fernandez M."/>
            <person name="Wu X."/>
            <person name="de Brujin I."/>
            <person name="Lundin D."/>
            <person name="Andersson A."/>
            <person name="Bertilsson S."/>
            <person name="Dopson M."/>
        </authorList>
    </citation>
    <scope>NUCLEOTIDE SEQUENCE</scope>
    <source>
        <strain evidence="3">MM415A00215</strain>
        <strain evidence="2">MM415B00223</strain>
        <strain evidence="1">TM448A00522</strain>
    </source>
</reference>
<accession>A0A6H1ZGZ0</accession>
<proteinExistence type="predicted"/>
<evidence type="ECO:0000313" key="2">
    <source>
        <dbReference type="EMBL" id="QJA67430.1"/>
    </source>
</evidence>
<protein>
    <submittedName>
        <fullName evidence="1">Uncharacterized protein</fullName>
    </submittedName>
</protein>
<dbReference type="EMBL" id="MT144020">
    <property type="protein sequence ID" value="QJA46742.1"/>
    <property type="molecule type" value="Genomic_DNA"/>
</dbReference>
<dbReference type="AlphaFoldDB" id="A0A6H1ZGZ0"/>
<evidence type="ECO:0000313" key="1">
    <source>
        <dbReference type="EMBL" id="QJA46742.1"/>
    </source>
</evidence>
<gene>
    <name evidence="3" type="ORF">MM415A00215_0039</name>
    <name evidence="2" type="ORF">MM415B00223_0017</name>
    <name evidence="1" type="ORF">TM448A00522_0012</name>
</gene>
<organism evidence="1">
    <name type="scientific">viral metagenome</name>
    <dbReference type="NCBI Taxonomy" id="1070528"/>
    <lineage>
        <taxon>unclassified sequences</taxon>
        <taxon>metagenomes</taxon>
        <taxon>organismal metagenomes</taxon>
    </lineage>
</organism>
<evidence type="ECO:0000313" key="3">
    <source>
        <dbReference type="EMBL" id="QJA84245.1"/>
    </source>
</evidence>